<dbReference type="Gene3D" id="2.60.120.10">
    <property type="entry name" value="Jelly Rolls"/>
    <property type="match status" value="2"/>
</dbReference>
<dbReference type="PROSITE" id="PS50042">
    <property type="entry name" value="CNMP_BINDING_3"/>
    <property type="match status" value="1"/>
</dbReference>
<dbReference type="OMA" id="IYLEIAN"/>
<dbReference type="STRING" id="225164.V4AGN5"/>
<reference evidence="3 4" key="1">
    <citation type="journal article" date="2013" name="Nature">
        <title>Insights into bilaterian evolution from three spiralian genomes.</title>
        <authorList>
            <person name="Simakov O."/>
            <person name="Marletaz F."/>
            <person name="Cho S.J."/>
            <person name="Edsinger-Gonzales E."/>
            <person name="Havlak P."/>
            <person name="Hellsten U."/>
            <person name="Kuo D.H."/>
            <person name="Larsson T."/>
            <person name="Lv J."/>
            <person name="Arendt D."/>
            <person name="Savage R."/>
            <person name="Osoegawa K."/>
            <person name="de Jong P."/>
            <person name="Grimwood J."/>
            <person name="Chapman J.A."/>
            <person name="Shapiro H."/>
            <person name="Aerts A."/>
            <person name="Otillar R.P."/>
            <person name="Terry A.Y."/>
            <person name="Boore J.L."/>
            <person name="Grigoriev I.V."/>
            <person name="Lindberg D.R."/>
            <person name="Seaver E.C."/>
            <person name="Weisblat D.A."/>
            <person name="Putnam N.H."/>
            <person name="Rokhsar D.S."/>
        </authorList>
    </citation>
    <scope>NUCLEOTIDE SEQUENCE [LARGE SCALE GENOMIC DNA]</scope>
</reference>
<dbReference type="OrthoDB" id="166212at2759"/>
<keyword evidence="4" id="KW-1185">Reference proteome</keyword>
<dbReference type="InterPro" id="IPR018488">
    <property type="entry name" value="cNMP-bd_CS"/>
</dbReference>
<dbReference type="Pfam" id="PF00027">
    <property type="entry name" value="cNMP_binding"/>
    <property type="match status" value="1"/>
</dbReference>
<gene>
    <name evidence="3" type="ORF">LOTGIDRAFT_171689</name>
</gene>
<feature type="region of interest" description="Disordered" evidence="1">
    <location>
        <begin position="49"/>
        <end position="69"/>
    </location>
</feature>
<feature type="compositionally biased region" description="Polar residues" evidence="1">
    <location>
        <begin position="57"/>
        <end position="69"/>
    </location>
</feature>
<evidence type="ECO:0000256" key="1">
    <source>
        <dbReference type="SAM" id="MobiDB-lite"/>
    </source>
</evidence>
<organism evidence="3 4">
    <name type="scientific">Lottia gigantea</name>
    <name type="common">Giant owl limpet</name>
    <dbReference type="NCBI Taxonomy" id="225164"/>
    <lineage>
        <taxon>Eukaryota</taxon>
        <taxon>Metazoa</taxon>
        <taxon>Spiralia</taxon>
        <taxon>Lophotrochozoa</taxon>
        <taxon>Mollusca</taxon>
        <taxon>Gastropoda</taxon>
        <taxon>Patellogastropoda</taxon>
        <taxon>Lottioidea</taxon>
        <taxon>Lottiidae</taxon>
        <taxon>Lottia</taxon>
    </lineage>
</organism>
<feature type="region of interest" description="Disordered" evidence="1">
    <location>
        <begin position="119"/>
        <end position="141"/>
    </location>
</feature>
<dbReference type="CTD" id="20241859"/>
<dbReference type="EMBL" id="KB200084">
    <property type="protein sequence ID" value="ESP03204.1"/>
    <property type="molecule type" value="Genomic_DNA"/>
</dbReference>
<sequence>MYSMKRNPNNISTFKLDFDPSDGYHDLTDYTDSDDCSSEGSINISIRAPDPSRCDTGKQSLKANRSRSRWSTSACSRGRQLYGNSSCRTTSGYVRDIRTPEVPNQRVVYMHRGGIVSVEPAPSNYRPHSTAKRESISTPYNQQTRSDLLSAIHKAWNRCSNVRDSMKRSRTFHAGNTQKPVTIGDELARRPKTYTSRKGSKSARCRLVAFENQMFRPESYKDFESLAKSTDLVAKRLKIMVAERRIRSAMTPDEIRARRRRRFRYQRDDEEEKPVDTEKPSRMFRKFRMIAILAVTMVRLLWVIIGISETKSIRTATEMQWQTLYSTRKSDRKLSFDKTLYTRERATTSMPKWAIRILETPPHLRTEQDCRKIHNLMRGMQSFDKFTENIQFSLCRAFTYQCVTEGRVILRKGHVGYNFYFVFSGSAFVNVEDVNSSGEKFVKTEAVVKKGDSFGELALLQNVTRTATVAVRETIELLVVHQDVFANVCPQIFEQELCEKEEFLRRLPIFTEKWWPKEALRNLCLESQIQEFSINKLIVRDSRKDNWIYIGMEGKAQIIRCLTLEDDGLKDKARAAKRRQSQFISEDLVELFRKLTPTLKKKGSKTSEVGVSREQDKDEKEKLLESLGLEYVETGKRKETFIEELQENERKKELEYILGPKTLSSLMALEQEKGKTNVVYLNIGTLRPNDIFDFHSIINEESQANSYHLLVSYGARILKIKKSDLFRYATPETIEHVRNITASNNYPTDAVLLESYRQKSQWDEYKTNITSTQLQSHLHNHHKFPQGHLKKSAAKQTDYHQQNKLISTLKKNQKKAIQEEEESKKQESCMSRRQSAALIDLQINVQTMKLPENNVRFDEPIIVRRNSMQVSTERADTLDANIPLAKMVPRKAVKFSTETEGAQVSESEIKTQKSVTIVS</sequence>
<dbReference type="PANTHER" id="PTHR23011">
    <property type="entry name" value="CYCLIC NUCLEOTIDE-BINDING DOMAIN CONTAINING PROTEIN"/>
    <property type="match status" value="1"/>
</dbReference>
<protein>
    <recommendedName>
        <fullName evidence="2">Cyclic nucleotide-binding domain-containing protein</fullName>
    </recommendedName>
</protein>
<evidence type="ECO:0000259" key="2">
    <source>
        <dbReference type="PROSITE" id="PS50042"/>
    </source>
</evidence>
<proteinExistence type="predicted"/>
<evidence type="ECO:0000313" key="3">
    <source>
        <dbReference type="EMBL" id="ESP03204.1"/>
    </source>
</evidence>
<dbReference type="RefSeq" id="XP_009046127.1">
    <property type="nucleotide sequence ID" value="XM_009047879.1"/>
</dbReference>
<dbReference type="Proteomes" id="UP000030746">
    <property type="component" value="Unassembled WGS sequence"/>
</dbReference>
<dbReference type="PROSITE" id="PS00889">
    <property type="entry name" value="CNMP_BINDING_2"/>
    <property type="match status" value="1"/>
</dbReference>
<dbReference type="AlphaFoldDB" id="V4AGN5"/>
<dbReference type="KEGG" id="lgi:LOTGIDRAFT_171689"/>
<evidence type="ECO:0000313" key="4">
    <source>
        <dbReference type="Proteomes" id="UP000030746"/>
    </source>
</evidence>
<accession>V4AGN5</accession>
<dbReference type="SUPFAM" id="SSF51206">
    <property type="entry name" value="cAMP-binding domain-like"/>
    <property type="match status" value="2"/>
</dbReference>
<dbReference type="InterPro" id="IPR018490">
    <property type="entry name" value="cNMP-bd_dom_sf"/>
</dbReference>
<dbReference type="InterPro" id="IPR000595">
    <property type="entry name" value="cNMP-bd_dom"/>
</dbReference>
<name>V4AGN5_LOTGI</name>
<dbReference type="GeneID" id="20241859"/>
<dbReference type="PANTHER" id="PTHR23011:SF43">
    <property type="entry name" value="CYCLIC NUCLEOTIDE-BINDING DOMAIN-CONTAINING PROTEIN 2"/>
    <property type="match status" value="1"/>
</dbReference>
<dbReference type="InterPro" id="IPR014710">
    <property type="entry name" value="RmlC-like_jellyroll"/>
</dbReference>
<dbReference type="GO" id="GO:0007283">
    <property type="term" value="P:spermatogenesis"/>
    <property type="evidence" value="ECO:0007669"/>
    <property type="project" value="TreeGrafter"/>
</dbReference>
<dbReference type="HOGENOM" id="CLU_317192_0_0_1"/>
<dbReference type="GO" id="GO:0030552">
    <property type="term" value="F:cAMP binding"/>
    <property type="evidence" value="ECO:0007669"/>
    <property type="project" value="TreeGrafter"/>
</dbReference>
<dbReference type="SMART" id="SM00100">
    <property type="entry name" value="cNMP"/>
    <property type="match status" value="1"/>
</dbReference>
<dbReference type="CDD" id="cd00038">
    <property type="entry name" value="CAP_ED"/>
    <property type="match status" value="1"/>
</dbReference>
<feature type="domain" description="Cyclic nucleotide-binding" evidence="2">
    <location>
        <begin position="382"/>
        <end position="506"/>
    </location>
</feature>